<dbReference type="OrthoDB" id="1732493at2759"/>
<evidence type="ECO:0000256" key="1">
    <source>
        <dbReference type="ARBA" id="ARBA00012409"/>
    </source>
</evidence>
<keyword evidence="2" id="KW-0597">Phosphoprotein</keyword>
<name>A0A6G1BQX7_9ORYZ</name>
<dbReference type="AlphaFoldDB" id="A0A6G1BQX7"/>
<dbReference type="GO" id="GO:0005524">
    <property type="term" value="F:ATP binding"/>
    <property type="evidence" value="ECO:0007669"/>
    <property type="project" value="UniProtKB-KW"/>
</dbReference>
<proteinExistence type="predicted"/>
<evidence type="ECO:0000256" key="5">
    <source>
        <dbReference type="ARBA" id="ARBA00049280"/>
    </source>
</evidence>
<dbReference type="Gene3D" id="1.10.510.10">
    <property type="entry name" value="Transferase(Phosphotransferase) domain 1"/>
    <property type="match status" value="1"/>
</dbReference>
<dbReference type="EC" id="2.7.11.23" evidence="1"/>
<reference evidence="6 7" key="1">
    <citation type="submission" date="2019-11" db="EMBL/GenBank/DDBJ databases">
        <title>Whole genome sequence of Oryza granulata.</title>
        <authorList>
            <person name="Li W."/>
        </authorList>
    </citation>
    <scope>NUCLEOTIDE SEQUENCE [LARGE SCALE GENOMIC DNA]</scope>
    <source>
        <strain evidence="7">cv. Menghai</strain>
        <tissue evidence="6">Leaf</tissue>
    </source>
</reference>
<dbReference type="GO" id="GO:0005634">
    <property type="term" value="C:nucleus"/>
    <property type="evidence" value="ECO:0007669"/>
    <property type="project" value="TreeGrafter"/>
</dbReference>
<dbReference type="EMBL" id="SPHZ02000012">
    <property type="protein sequence ID" value="KAF0890174.1"/>
    <property type="molecule type" value="Genomic_DNA"/>
</dbReference>
<sequence length="98" mass="10947">MLAAEGSCPSPNYYGPNRCCPLASQVVTLWYAAPNFLLGFLNYGIGCLLAEIFSSKPLMPDRADIEQLSMIFSLYGSELDDYWRKMKLPASFRPPKTS</sequence>
<dbReference type="PANTHER" id="PTHR24056:SF221">
    <property type="entry name" value="OS02G0304500 PROTEIN"/>
    <property type="match status" value="1"/>
</dbReference>
<keyword evidence="4" id="KW-0067">ATP-binding</keyword>
<dbReference type="InterPro" id="IPR011009">
    <property type="entry name" value="Kinase-like_dom_sf"/>
</dbReference>
<comment type="catalytic activity">
    <reaction evidence="5">
        <text>[DNA-directed RNA polymerase] + ATP = phospho-[DNA-directed RNA polymerase] + ADP + H(+)</text>
        <dbReference type="Rhea" id="RHEA:10216"/>
        <dbReference type="Rhea" id="RHEA-COMP:11321"/>
        <dbReference type="Rhea" id="RHEA-COMP:11322"/>
        <dbReference type="ChEBI" id="CHEBI:15378"/>
        <dbReference type="ChEBI" id="CHEBI:30616"/>
        <dbReference type="ChEBI" id="CHEBI:43176"/>
        <dbReference type="ChEBI" id="CHEBI:68546"/>
        <dbReference type="ChEBI" id="CHEBI:456216"/>
        <dbReference type="EC" id="2.7.11.23"/>
    </reaction>
</comment>
<protein>
    <recommendedName>
        <fullName evidence="1">[RNA-polymerase]-subunit kinase</fullName>
        <ecNumber evidence="1">2.7.11.23</ecNumber>
    </recommendedName>
</protein>
<evidence type="ECO:0000313" key="7">
    <source>
        <dbReference type="Proteomes" id="UP000479710"/>
    </source>
</evidence>
<evidence type="ECO:0000256" key="3">
    <source>
        <dbReference type="ARBA" id="ARBA00022741"/>
    </source>
</evidence>
<dbReference type="GO" id="GO:0008353">
    <property type="term" value="F:RNA polymerase II CTD heptapeptide repeat kinase activity"/>
    <property type="evidence" value="ECO:0007669"/>
    <property type="project" value="UniProtKB-EC"/>
</dbReference>
<dbReference type="GO" id="GO:0032968">
    <property type="term" value="P:positive regulation of transcription elongation by RNA polymerase II"/>
    <property type="evidence" value="ECO:0007669"/>
    <property type="project" value="TreeGrafter"/>
</dbReference>
<keyword evidence="3" id="KW-0547">Nucleotide-binding</keyword>
<dbReference type="Proteomes" id="UP000479710">
    <property type="component" value="Unassembled WGS sequence"/>
</dbReference>
<gene>
    <name evidence="6" type="ORF">E2562_038529</name>
</gene>
<dbReference type="SUPFAM" id="SSF56112">
    <property type="entry name" value="Protein kinase-like (PK-like)"/>
    <property type="match status" value="1"/>
</dbReference>
<dbReference type="PANTHER" id="PTHR24056">
    <property type="entry name" value="CELL DIVISION PROTEIN KINASE"/>
    <property type="match status" value="1"/>
</dbReference>
<organism evidence="6 7">
    <name type="scientific">Oryza meyeriana var. granulata</name>
    <dbReference type="NCBI Taxonomy" id="110450"/>
    <lineage>
        <taxon>Eukaryota</taxon>
        <taxon>Viridiplantae</taxon>
        <taxon>Streptophyta</taxon>
        <taxon>Embryophyta</taxon>
        <taxon>Tracheophyta</taxon>
        <taxon>Spermatophyta</taxon>
        <taxon>Magnoliopsida</taxon>
        <taxon>Liliopsida</taxon>
        <taxon>Poales</taxon>
        <taxon>Poaceae</taxon>
        <taxon>BOP clade</taxon>
        <taxon>Oryzoideae</taxon>
        <taxon>Oryzeae</taxon>
        <taxon>Oryzinae</taxon>
        <taxon>Oryza</taxon>
        <taxon>Oryza meyeriana</taxon>
    </lineage>
</organism>
<accession>A0A6G1BQX7</accession>
<dbReference type="GO" id="GO:0000307">
    <property type="term" value="C:cyclin-dependent protein kinase holoenzyme complex"/>
    <property type="evidence" value="ECO:0007669"/>
    <property type="project" value="TreeGrafter"/>
</dbReference>
<comment type="caution">
    <text evidence="6">The sequence shown here is derived from an EMBL/GenBank/DDBJ whole genome shotgun (WGS) entry which is preliminary data.</text>
</comment>
<keyword evidence="7" id="KW-1185">Reference proteome</keyword>
<evidence type="ECO:0000256" key="4">
    <source>
        <dbReference type="ARBA" id="ARBA00022840"/>
    </source>
</evidence>
<evidence type="ECO:0000313" key="6">
    <source>
        <dbReference type="EMBL" id="KAF0890174.1"/>
    </source>
</evidence>
<evidence type="ECO:0000256" key="2">
    <source>
        <dbReference type="ARBA" id="ARBA00022553"/>
    </source>
</evidence>
<dbReference type="InterPro" id="IPR050108">
    <property type="entry name" value="CDK"/>
</dbReference>